<accession>A0ABS4IKT1</accession>
<evidence type="ECO:0000313" key="2">
    <source>
        <dbReference type="Proteomes" id="UP001519345"/>
    </source>
</evidence>
<evidence type="ECO:0000313" key="1">
    <source>
        <dbReference type="EMBL" id="MBP1971568.1"/>
    </source>
</evidence>
<reference evidence="1 2" key="1">
    <citation type="submission" date="2021-03" db="EMBL/GenBank/DDBJ databases">
        <title>Genomic Encyclopedia of Type Strains, Phase IV (KMG-IV): sequencing the most valuable type-strain genomes for metagenomic binning, comparative biology and taxonomic classification.</title>
        <authorList>
            <person name="Goeker M."/>
        </authorList>
    </citation>
    <scope>NUCLEOTIDE SEQUENCE [LARGE SCALE GENOMIC DNA]</scope>
    <source>
        <strain evidence="1 2">DSM 25609</strain>
    </source>
</reference>
<organism evidence="1 2">
    <name type="scientific">Virgibacillus natechei</name>
    <dbReference type="NCBI Taxonomy" id="1216297"/>
    <lineage>
        <taxon>Bacteria</taxon>
        <taxon>Bacillati</taxon>
        <taxon>Bacillota</taxon>
        <taxon>Bacilli</taxon>
        <taxon>Bacillales</taxon>
        <taxon>Bacillaceae</taxon>
        <taxon>Virgibacillus</taxon>
    </lineage>
</organism>
<proteinExistence type="predicted"/>
<dbReference type="EMBL" id="JAGGKX010000029">
    <property type="protein sequence ID" value="MBP1971568.1"/>
    <property type="molecule type" value="Genomic_DNA"/>
</dbReference>
<protein>
    <submittedName>
        <fullName evidence="1">Uncharacterized protein</fullName>
    </submittedName>
</protein>
<keyword evidence="2" id="KW-1185">Reference proteome</keyword>
<comment type="caution">
    <text evidence="1">The sequence shown here is derived from an EMBL/GenBank/DDBJ whole genome shotgun (WGS) entry which is preliminary data.</text>
</comment>
<gene>
    <name evidence="1" type="ORF">J2Z83_003719</name>
</gene>
<dbReference type="Proteomes" id="UP001519345">
    <property type="component" value="Unassembled WGS sequence"/>
</dbReference>
<dbReference type="RefSeq" id="WP_209464598.1">
    <property type="nucleotide sequence ID" value="NZ_CP110224.1"/>
</dbReference>
<name>A0ABS4IKT1_9BACI</name>
<sequence length="74" mass="9078">MTLDPKPEKYEVKKKTWEDLNNSLNFYFTKGQFDRPYFIVNFNEYEMSKEEIIEEAETKGYKVTEHKNDLLRFE</sequence>